<evidence type="ECO:0000313" key="1">
    <source>
        <dbReference type="EMBL" id="DAD32445.1"/>
    </source>
</evidence>
<keyword evidence="2" id="KW-1185">Reference proteome</keyword>
<dbReference type="Proteomes" id="UP000607653">
    <property type="component" value="Unassembled WGS sequence"/>
</dbReference>
<evidence type="ECO:0000313" key="2">
    <source>
        <dbReference type="Proteomes" id="UP000607653"/>
    </source>
</evidence>
<sequence length="120" mass="14286">MQASIVHNMEHDSYHFVKCDCNILYAPHCCHMANLIDHAMLLKKVRKDDKLGLMCFLLNFLESKHRKMNFDHNVSWETNTRCNNGKKIYSFLGNQIDHKGQFMWTHRLKKKQFINSNNKC</sequence>
<proteinExistence type="predicted"/>
<protein>
    <submittedName>
        <fullName evidence="1">Uncharacterized protein</fullName>
    </submittedName>
</protein>
<accession>A0A822YN54</accession>
<reference evidence="1 2" key="1">
    <citation type="journal article" date="2020" name="Mol. Biol. Evol.">
        <title>Distinct Expression and Methylation Patterns for Genes with Different Fates following a Single Whole-Genome Duplication in Flowering Plants.</title>
        <authorList>
            <person name="Shi T."/>
            <person name="Rahmani R.S."/>
            <person name="Gugger P.F."/>
            <person name="Wang M."/>
            <person name="Li H."/>
            <person name="Zhang Y."/>
            <person name="Li Z."/>
            <person name="Wang Q."/>
            <person name="Van de Peer Y."/>
            <person name="Marchal K."/>
            <person name="Chen J."/>
        </authorList>
    </citation>
    <scope>NUCLEOTIDE SEQUENCE [LARGE SCALE GENOMIC DNA]</scope>
    <source>
        <tissue evidence="1">Leaf</tissue>
    </source>
</reference>
<organism evidence="1 2">
    <name type="scientific">Nelumbo nucifera</name>
    <name type="common">Sacred lotus</name>
    <dbReference type="NCBI Taxonomy" id="4432"/>
    <lineage>
        <taxon>Eukaryota</taxon>
        <taxon>Viridiplantae</taxon>
        <taxon>Streptophyta</taxon>
        <taxon>Embryophyta</taxon>
        <taxon>Tracheophyta</taxon>
        <taxon>Spermatophyta</taxon>
        <taxon>Magnoliopsida</taxon>
        <taxon>Proteales</taxon>
        <taxon>Nelumbonaceae</taxon>
        <taxon>Nelumbo</taxon>
    </lineage>
</organism>
<name>A0A822YN54_NELNU</name>
<comment type="caution">
    <text evidence="1">The sequence shown here is derived from an EMBL/GenBank/DDBJ whole genome shotgun (WGS) entry which is preliminary data.</text>
</comment>
<dbReference type="EMBL" id="DUZY01000003">
    <property type="protein sequence ID" value="DAD32445.1"/>
    <property type="molecule type" value="Genomic_DNA"/>
</dbReference>
<gene>
    <name evidence="1" type="ORF">HUJ06_011296</name>
</gene>
<dbReference type="AlphaFoldDB" id="A0A822YN54"/>